<dbReference type="EMBL" id="GG704914">
    <property type="protein sequence ID" value="EAS33416.3"/>
    <property type="molecule type" value="Genomic_DNA"/>
</dbReference>
<dbReference type="GeneID" id="24164988"/>
<evidence type="ECO:0000313" key="2">
    <source>
        <dbReference type="Proteomes" id="UP000001261"/>
    </source>
</evidence>
<dbReference type="InParanoid" id="J3KDH6"/>
<dbReference type="RefSeq" id="XP_001244999.2">
    <property type="nucleotide sequence ID" value="XM_001244998.2"/>
</dbReference>
<protein>
    <submittedName>
        <fullName evidence="1">Uncharacterized protein</fullName>
    </submittedName>
</protein>
<keyword evidence="2" id="KW-1185">Reference proteome</keyword>
<accession>J3KDH6</accession>
<reference evidence="2" key="1">
    <citation type="journal article" date="2009" name="Genome Res.">
        <title>Comparative genomic analyses of the human fungal pathogens Coccidioides and their relatives.</title>
        <authorList>
            <person name="Sharpton T.J."/>
            <person name="Stajich J.E."/>
            <person name="Rounsley S.D."/>
            <person name="Gardner M.J."/>
            <person name="Wortman J.R."/>
            <person name="Jordar V.S."/>
            <person name="Maiti R."/>
            <person name="Kodira C.D."/>
            <person name="Neafsey D.E."/>
            <person name="Zeng Q."/>
            <person name="Hung C.-Y."/>
            <person name="McMahan C."/>
            <person name="Muszewska A."/>
            <person name="Grynberg M."/>
            <person name="Mandel M.A."/>
            <person name="Kellner E.M."/>
            <person name="Barker B.M."/>
            <person name="Galgiani J.N."/>
            <person name="Orbach M.J."/>
            <person name="Kirkland T.N."/>
            <person name="Cole G.T."/>
            <person name="Henn M.R."/>
            <person name="Birren B.W."/>
            <person name="Taylor J.W."/>
        </authorList>
    </citation>
    <scope>NUCLEOTIDE SEQUENCE [LARGE SCALE GENOMIC DNA]</scope>
    <source>
        <strain evidence="2">RS</strain>
    </source>
</reference>
<reference evidence="2" key="2">
    <citation type="journal article" date="2010" name="Genome Res.">
        <title>Population genomic sequencing of Coccidioides fungi reveals recent hybridization and transposon control.</title>
        <authorList>
            <person name="Neafsey D.E."/>
            <person name="Barker B.M."/>
            <person name="Sharpton T.J."/>
            <person name="Stajich J.E."/>
            <person name="Park D.J."/>
            <person name="Whiston E."/>
            <person name="Hung C.-Y."/>
            <person name="McMahan C."/>
            <person name="White J."/>
            <person name="Sykes S."/>
            <person name="Heiman D."/>
            <person name="Young S."/>
            <person name="Zeng Q."/>
            <person name="Abouelleil A."/>
            <person name="Aftuck L."/>
            <person name="Bessette D."/>
            <person name="Brown A."/>
            <person name="FitzGerald M."/>
            <person name="Lui A."/>
            <person name="Macdonald J.P."/>
            <person name="Priest M."/>
            <person name="Orbach M.J."/>
            <person name="Galgiani J.N."/>
            <person name="Kirkland T.N."/>
            <person name="Cole G.T."/>
            <person name="Birren B.W."/>
            <person name="Henn M.R."/>
            <person name="Taylor J.W."/>
            <person name="Rounsley S.D."/>
        </authorList>
    </citation>
    <scope>GENOME REANNOTATION</scope>
    <source>
        <strain evidence="2">RS</strain>
    </source>
</reference>
<dbReference type="KEGG" id="cim:CIMG_13361"/>
<proteinExistence type="predicted"/>
<sequence>MTGSWMTRSRPHPRNTHIAKSKYNTTQSLKIRWQEPRSSPIIRWRTSLWKYLHHEIFLLRLPCLCPFSDIGNTKNYDLFLKWMRSDSVGDSNASLPVKVNPVQHPAVRRLAHR</sequence>
<dbReference type="Proteomes" id="UP000001261">
    <property type="component" value="Unassembled WGS sequence"/>
</dbReference>
<name>J3KDH6_COCIM</name>
<organism evidence="1 2">
    <name type="scientific">Coccidioides immitis (strain RS)</name>
    <name type="common">Valley fever fungus</name>
    <dbReference type="NCBI Taxonomy" id="246410"/>
    <lineage>
        <taxon>Eukaryota</taxon>
        <taxon>Fungi</taxon>
        <taxon>Dikarya</taxon>
        <taxon>Ascomycota</taxon>
        <taxon>Pezizomycotina</taxon>
        <taxon>Eurotiomycetes</taxon>
        <taxon>Eurotiomycetidae</taxon>
        <taxon>Onygenales</taxon>
        <taxon>Onygenaceae</taxon>
        <taxon>Coccidioides</taxon>
    </lineage>
</organism>
<gene>
    <name evidence="1" type="ORF">CIMG_13361</name>
</gene>
<evidence type="ECO:0000313" key="1">
    <source>
        <dbReference type="EMBL" id="EAS33416.3"/>
    </source>
</evidence>
<dbReference type="VEuPathDB" id="FungiDB:CIMG_13361"/>
<dbReference type="AlphaFoldDB" id="J3KDH6"/>